<evidence type="ECO:0000256" key="1">
    <source>
        <dbReference type="ARBA" id="ARBA00023015"/>
    </source>
</evidence>
<dbReference type="SMART" id="SM00862">
    <property type="entry name" value="Trans_reg_C"/>
    <property type="match status" value="1"/>
</dbReference>
<feature type="domain" description="Response regulatory" evidence="6">
    <location>
        <begin position="2"/>
        <end position="113"/>
    </location>
</feature>
<dbReference type="GO" id="GO:0032993">
    <property type="term" value="C:protein-DNA complex"/>
    <property type="evidence" value="ECO:0007669"/>
    <property type="project" value="TreeGrafter"/>
</dbReference>
<evidence type="ECO:0000259" key="6">
    <source>
        <dbReference type="PROSITE" id="PS50110"/>
    </source>
</evidence>
<keyword evidence="4" id="KW-0597">Phosphoprotein</keyword>
<sequence length="213" mass="25059">MNILIIEDEENIRNELKNLLEKEGYQVSLVTEFTKNLNLKENPDLILLDINLPNENGFQICKTIRQTSKVPIIFVTSSQKEEDELKSIILGGDDFITKPYNTFILLEKIKRALSKKEDKITIKGVTFDIPSSTIKCEGKEVELTRNERKIMYYFFTNPNKIITKDELIEYLWNDKYYLDENILTVNINRLRKKLEEININNFIVTERGKGYRI</sequence>
<name>A0A9D0ZRT5_9FIRM</name>
<keyword evidence="3" id="KW-0804">Transcription</keyword>
<evidence type="ECO:0000256" key="5">
    <source>
        <dbReference type="PROSITE-ProRule" id="PRU01091"/>
    </source>
</evidence>
<feature type="modified residue" description="4-aspartylphosphate" evidence="4">
    <location>
        <position position="49"/>
    </location>
</feature>
<keyword evidence="1" id="KW-0805">Transcription regulation</keyword>
<reference evidence="8" key="1">
    <citation type="submission" date="2020-10" db="EMBL/GenBank/DDBJ databases">
        <authorList>
            <person name="Gilroy R."/>
        </authorList>
    </citation>
    <scope>NUCLEOTIDE SEQUENCE</scope>
    <source>
        <strain evidence="8">CHK147-3167</strain>
    </source>
</reference>
<accession>A0A9D0ZRT5</accession>
<reference evidence="8" key="2">
    <citation type="journal article" date="2021" name="PeerJ">
        <title>Extensive microbial diversity within the chicken gut microbiome revealed by metagenomics and culture.</title>
        <authorList>
            <person name="Gilroy R."/>
            <person name="Ravi A."/>
            <person name="Getino M."/>
            <person name="Pursley I."/>
            <person name="Horton D.L."/>
            <person name="Alikhan N.F."/>
            <person name="Baker D."/>
            <person name="Gharbi K."/>
            <person name="Hall N."/>
            <person name="Watson M."/>
            <person name="Adriaenssens E.M."/>
            <person name="Foster-Nyarko E."/>
            <person name="Jarju S."/>
            <person name="Secka A."/>
            <person name="Antonio M."/>
            <person name="Oren A."/>
            <person name="Chaudhuri R.R."/>
            <person name="La Ragione R."/>
            <person name="Hildebrand F."/>
            <person name="Pallen M.J."/>
        </authorList>
    </citation>
    <scope>NUCLEOTIDE SEQUENCE</scope>
    <source>
        <strain evidence="8">CHK147-3167</strain>
    </source>
</reference>
<dbReference type="Pfam" id="PF00486">
    <property type="entry name" value="Trans_reg_C"/>
    <property type="match status" value="1"/>
</dbReference>
<evidence type="ECO:0000256" key="4">
    <source>
        <dbReference type="PROSITE-ProRule" id="PRU00169"/>
    </source>
</evidence>
<evidence type="ECO:0000259" key="7">
    <source>
        <dbReference type="PROSITE" id="PS51755"/>
    </source>
</evidence>
<comment type="caution">
    <text evidence="8">The sequence shown here is derived from an EMBL/GenBank/DDBJ whole genome shotgun (WGS) entry which is preliminary data.</text>
</comment>
<keyword evidence="2 5" id="KW-0238">DNA-binding</keyword>
<dbReference type="EMBL" id="DVFV01000132">
    <property type="protein sequence ID" value="HIQ91484.1"/>
    <property type="molecule type" value="Genomic_DNA"/>
</dbReference>
<dbReference type="GO" id="GO:0005829">
    <property type="term" value="C:cytosol"/>
    <property type="evidence" value="ECO:0007669"/>
    <property type="project" value="TreeGrafter"/>
</dbReference>
<dbReference type="PROSITE" id="PS50110">
    <property type="entry name" value="RESPONSE_REGULATORY"/>
    <property type="match status" value="1"/>
</dbReference>
<dbReference type="GO" id="GO:0000156">
    <property type="term" value="F:phosphorelay response regulator activity"/>
    <property type="evidence" value="ECO:0007669"/>
    <property type="project" value="TreeGrafter"/>
</dbReference>
<dbReference type="InterPro" id="IPR001789">
    <property type="entry name" value="Sig_transdc_resp-reg_receiver"/>
</dbReference>
<proteinExistence type="predicted"/>
<dbReference type="GO" id="GO:0000976">
    <property type="term" value="F:transcription cis-regulatory region binding"/>
    <property type="evidence" value="ECO:0007669"/>
    <property type="project" value="TreeGrafter"/>
</dbReference>
<dbReference type="AlphaFoldDB" id="A0A9D0ZRT5"/>
<gene>
    <name evidence="8" type="ORF">IAB27_07745</name>
</gene>
<evidence type="ECO:0000256" key="3">
    <source>
        <dbReference type="ARBA" id="ARBA00023163"/>
    </source>
</evidence>
<dbReference type="PANTHER" id="PTHR48111">
    <property type="entry name" value="REGULATOR OF RPOS"/>
    <property type="match status" value="1"/>
</dbReference>
<dbReference type="CDD" id="cd00383">
    <property type="entry name" value="trans_reg_C"/>
    <property type="match status" value="1"/>
</dbReference>
<feature type="domain" description="OmpR/PhoB-type" evidence="7">
    <location>
        <begin position="117"/>
        <end position="213"/>
    </location>
</feature>
<dbReference type="InterPro" id="IPR036388">
    <property type="entry name" value="WH-like_DNA-bd_sf"/>
</dbReference>
<evidence type="ECO:0000313" key="9">
    <source>
        <dbReference type="Proteomes" id="UP000886786"/>
    </source>
</evidence>
<dbReference type="Gene3D" id="1.10.10.10">
    <property type="entry name" value="Winged helix-like DNA-binding domain superfamily/Winged helix DNA-binding domain"/>
    <property type="match status" value="1"/>
</dbReference>
<dbReference type="SMART" id="SM00448">
    <property type="entry name" value="REC"/>
    <property type="match status" value="1"/>
</dbReference>
<dbReference type="PANTHER" id="PTHR48111:SF43">
    <property type="entry name" value="STAGE 0 SPORULATION PROTEIN A HOMOLOG"/>
    <property type="match status" value="1"/>
</dbReference>
<dbReference type="InterPro" id="IPR001867">
    <property type="entry name" value="OmpR/PhoB-type_DNA-bd"/>
</dbReference>
<dbReference type="Gene3D" id="3.40.50.2300">
    <property type="match status" value="1"/>
</dbReference>
<evidence type="ECO:0000313" key="8">
    <source>
        <dbReference type="EMBL" id="HIQ91484.1"/>
    </source>
</evidence>
<organism evidence="8 9">
    <name type="scientific">Candidatus Coprosoma intestinipullorum</name>
    <dbReference type="NCBI Taxonomy" id="2840752"/>
    <lineage>
        <taxon>Bacteria</taxon>
        <taxon>Bacillati</taxon>
        <taxon>Bacillota</taxon>
        <taxon>Bacillota incertae sedis</taxon>
        <taxon>Candidatus Coprosoma</taxon>
    </lineage>
</organism>
<dbReference type="PROSITE" id="PS51755">
    <property type="entry name" value="OMPR_PHOB"/>
    <property type="match status" value="1"/>
</dbReference>
<dbReference type="InterPro" id="IPR011006">
    <property type="entry name" value="CheY-like_superfamily"/>
</dbReference>
<feature type="DNA-binding region" description="OmpR/PhoB-type" evidence="5">
    <location>
        <begin position="117"/>
        <end position="213"/>
    </location>
</feature>
<dbReference type="Pfam" id="PF00072">
    <property type="entry name" value="Response_reg"/>
    <property type="match status" value="1"/>
</dbReference>
<dbReference type="GO" id="GO:0006355">
    <property type="term" value="P:regulation of DNA-templated transcription"/>
    <property type="evidence" value="ECO:0007669"/>
    <property type="project" value="InterPro"/>
</dbReference>
<dbReference type="Proteomes" id="UP000886786">
    <property type="component" value="Unassembled WGS sequence"/>
</dbReference>
<protein>
    <submittedName>
        <fullName evidence="8">Response regulator transcription factor</fullName>
    </submittedName>
</protein>
<evidence type="ECO:0000256" key="2">
    <source>
        <dbReference type="ARBA" id="ARBA00023125"/>
    </source>
</evidence>
<dbReference type="SUPFAM" id="SSF52172">
    <property type="entry name" value="CheY-like"/>
    <property type="match status" value="1"/>
</dbReference>
<dbReference type="InterPro" id="IPR039420">
    <property type="entry name" value="WalR-like"/>
</dbReference>